<comment type="pathway">
    <text evidence="2">Glycolipid biosynthesis; glycosylphosphatidylinositol-anchor biosynthesis.</text>
</comment>
<dbReference type="GO" id="GO:0006506">
    <property type="term" value="P:GPI anchor biosynthetic process"/>
    <property type="evidence" value="ECO:0007669"/>
    <property type="project" value="UniProtKB-UniPathway"/>
</dbReference>
<dbReference type="GO" id="GO:0004376">
    <property type="term" value="F:GPI mannosyltransferase activity"/>
    <property type="evidence" value="ECO:0007669"/>
    <property type="project" value="InterPro"/>
</dbReference>
<dbReference type="PANTHER" id="PTHR12468">
    <property type="entry name" value="GPI MANNOSYLTRANSFERASE 2"/>
    <property type="match status" value="1"/>
</dbReference>
<keyword evidence="8 11" id="KW-1133">Transmembrane helix</keyword>
<evidence type="ECO:0000313" key="12">
    <source>
        <dbReference type="EMBL" id="TVU56567.1"/>
    </source>
</evidence>
<evidence type="ECO:0000256" key="3">
    <source>
        <dbReference type="ARBA" id="ARBA00022502"/>
    </source>
</evidence>
<feature type="transmembrane region" description="Helical" evidence="11">
    <location>
        <begin position="373"/>
        <end position="396"/>
    </location>
</feature>
<evidence type="ECO:0000256" key="4">
    <source>
        <dbReference type="ARBA" id="ARBA00022676"/>
    </source>
</evidence>
<name>A0A558GI57_9CORY</name>
<protein>
    <recommendedName>
        <fullName evidence="14">GPI mannosyltransferase 2</fullName>
    </recommendedName>
</protein>
<evidence type="ECO:0000256" key="2">
    <source>
        <dbReference type="ARBA" id="ARBA00004687"/>
    </source>
</evidence>
<evidence type="ECO:0008006" key="14">
    <source>
        <dbReference type="Google" id="ProtNLM"/>
    </source>
</evidence>
<evidence type="ECO:0000256" key="9">
    <source>
        <dbReference type="ARBA" id="ARBA00023136"/>
    </source>
</evidence>
<accession>A0A558GI57</accession>
<feature type="transmembrane region" description="Helical" evidence="11">
    <location>
        <begin position="299"/>
        <end position="319"/>
    </location>
</feature>
<dbReference type="UniPathway" id="UPA00196"/>
<evidence type="ECO:0000256" key="8">
    <source>
        <dbReference type="ARBA" id="ARBA00022989"/>
    </source>
</evidence>
<keyword evidence="5" id="KW-0808">Transferase</keyword>
<feature type="transmembrane region" description="Helical" evidence="11">
    <location>
        <begin position="184"/>
        <end position="202"/>
    </location>
</feature>
<feature type="transmembrane region" description="Helical" evidence="11">
    <location>
        <begin position="350"/>
        <end position="367"/>
    </location>
</feature>
<evidence type="ECO:0000313" key="13">
    <source>
        <dbReference type="Proteomes" id="UP000320531"/>
    </source>
</evidence>
<feature type="compositionally biased region" description="Basic and acidic residues" evidence="10">
    <location>
        <begin position="1"/>
        <end position="20"/>
    </location>
</feature>
<dbReference type="Proteomes" id="UP000320531">
    <property type="component" value="Unassembled WGS sequence"/>
</dbReference>
<feature type="region of interest" description="Disordered" evidence="10">
    <location>
        <begin position="1"/>
        <end position="25"/>
    </location>
</feature>
<proteinExistence type="predicted"/>
<feature type="transmembrane region" description="Helical" evidence="11">
    <location>
        <begin position="119"/>
        <end position="149"/>
    </location>
</feature>
<sequence length="400" mass="43512">MCGVHEENSTKTRPEPRADTAVEGALSAASSPAGAQGRLALLSVAVLVAVVGTAVRITVLGVIAAVNEQEMWDRLTAWDSKYYLEIARAGYFDADINTDGPVHEITMAFFPGFPMLLRVLGWTGISLEIAALIVNTVLTAVMAAGVMVLARRVGAQRRGQCAAALVVSSAPMSIVFSMPYTEALFGALVVWGLIALDDHAWWRAAAFGFALSFVRLTSVDFLAVFALWVLIYGRRSWQAWLGVVVAALPLPAYLLWTQRYLADAGGYFGIQTEHWNSTFDGGVATVQFVWETLTENNDVGYLLTTLVIVGVPVLLVAAWGRVAPVAWWFSAALCANVLLSDGIMHSRPRLLLPAIILILPWVVRAASVLRPRVLWAACGAWVLWSAWFSAYMLVVFEWAI</sequence>
<gene>
    <name evidence="12" type="ORF">FQK23_07530</name>
</gene>
<keyword evidence="6 11" id="KW-0812">Transmembrane</keyword>
<dbReference type="GO" id="GO:0016020">
    <property type="term" value="C:membrane"/>
    <property type="evidence" value="ECO:0007669"/>
    <property type="project" value="GOC"/>
</dbReference>
<comment type="caution">
    <text evidence="12">The sequence shown here is derived from an EMBL/GenBank/DDBJ whole genome shotgun (WGS) entry which is preliminary data.</text>
</comment>
<keyword evidence="3" id="KW-0337">GPI-anchor biosynthesis</keyword>
<evidence type="ECO:0000256" key="5">
    <source>
        <dbReference type="ARBA" id="ARBA00022679"/>
    </source>
</evidence>
<keyword evidence="7" id="KW-0256">Endoplasmic reticulum</keyword>
<dbReference type="GO" id="GO:0000009">
    <property type="term" value="F:alpha-1,6-mannosyltransferase activity"/>
    <property type="evidence" value="ECO:0007669"/>
    <property type="project" value="InterPro"/>
</dbReference>
<feature type="transmembrane region" description="Helical" evidence="11">
    <location>
        <begin position="325"/>
        <end position="343"/>
    </location>
</feature>
<evidence type="ECO:0000256" key="1">
    <source>
        <dbReference type="ARBA" id="ARBA00004477"/>
    </source>
</evidence>
<feature type="transmembrane region" description="Helical" evidence="11">
    <location>
        <begin position="237"/>
        <end position="256"/>
    </location>
</feature>
<evidence type="ECO:0000256" key="7">
    <source>
        <dbReference type="ARBA" id="ARBA00022824"/>
    </source>
</evidence>
<comment type="subcellular location">
    <subcellularLocation>
        <location evidence="1">Endoplasmic reticulum membrane</location>
        <topology evidence="1">Multi-pass membrane protein</topology>
    </subcellularLocation>
</comment>
<dbReference type="GO" id="GO:0031501">
    <property type="term" value="C:mannosyltransferase complex"/>
    <property type="evidence" value="ECO:0007669"/>
    <property type="project" value="TreeGrafter"/>
</dbReference>
<keyword evidence="4" id="KW-0328">Glycosyltransferase</keyword>
<feature type="transmembrane region" description="Helical" evidence="11">
    <location>
        <begin position="209"/>
        <end position="231"/>
    </location>
</feature>
<evidence type="ECO:0000256" key="11">
    <source>
        <dbReference type="SAM" id="Phobius"/>
    </source>
</evidence>
<dbReference type="AlphaFoldDB" id="A0A558GI57"/>
<dbReference type="PANTHER" id="PTHR12468:SF2">
    <property type="entry name" value="GPI MANNOSYLTRANSFERASE 2"/>
    <property type="match status" value="1"/>
</dbReference>
<dbReference type="InterPro" id="IPR007315">
    <property type="entry name" value="PIG-V/Gpi18"/>
</dbReference>
<dbReference type="EMBL" id="VMTY01000021">
    <property type="protein sequence ID" value="TVU56567.1"/>
    <property type="molecule type" value="Genomic_DNA"/>
</dbReference>
<organism evidence="12 13">
    <name type="scientific">Corynebacterium aurimucosum</name>
    <dbReference type="NCBI Taxonomy" id="169292"/>
    <lineage>
        <taxon>Bacteria</taxon>
        <taxon>Bacillati</taxon>
        <taxon>Actinomycetota</taxon>
        <taxon>Actinomycetes</taxon>
        <taxon>Mycobacteriales</taxon>
        <taxon>Corynebacteriaceae</taxon>
        <taxon>Corynebacterium</taxon>
    </lineage>
</organism>
<reference evidence="12 13" key="1">
    <citation type="submission" date="2019-07" db="EMBL/GenBank/DDBJ databases">
        <title>Draft genome of C. aurimucosum strain 14-2523.</title>
        <authorList>
            <person name="Pacheco L.G.C."/>
            <person name="Aguiar E.R.G.R."/>
            <person name="Navas J."/>
            <person name="Santos C.S."/>
            <person name="Rocha D.J.P.G."/>
        </authorList>
    </citation>
    <scope>NUCLEOTIDE SEQUENCE [LARGE SCALE GENOMIC DNA]</scope>
    <source>
        <strain evidence="12 13">14-2523</strain>
    </source>
</reference>
<evidence type="ECO:0000256" key="6">
    <source>
        <dbReference type="ARBA" id="ARBA00022692"/>
    </source>
</evidence>
<keyword evidence="9 11" id="KW-0472">Membrane</keyword>
<evidence type="ECO:0000256" key="10">
    <source>
        <dbReference type="SAM" id="MobiDB-lite"/>
    </source>
</evidence>
<dbReference type="Pfam" id="PF04188">
    <property type="entry name" value="Mannosyl_trans2"/>
    <property type="match status" value="1"/>
</dbReference>
<feature type="transmembrane region" description="Helical" evidence="11">
    <location>
        <begin position="39"/>
        <end position="66"/>
    </location>
</feature>